<evidence type="ECO:0000313" key="2">
    <source>
        <dbReference type="Proteomes" id="UP000005551"/>
    </source>
</evidence>
<protein>
    <recommendedName>
        <fullName evidence="3">ATP-grasp domain-containing protein</fullName>
    </recommendedName>
</protein>
<dbReference type="Gene3D" id="3.30.1490.20">
    <property type="entry name" value="ATP-grasp fold, A domain"/>
    <property type="match status" value="1"/>
</dbReference>
<organism evidence="1 2">
    <name type="scientific">Nitritalea halalkaliphila LW7</name>
    <dbReference type="NCBI Taxonomy" id="1189621"/>
    <lineage>
        <taxon>Bacteria</taxon>
        <taxon>Pseudomonadati</taxon>
        <taxon>Bacteroidota</taxon>
        <taxon>Cytophagia</taxon>
        <taxon>Cytophagales</taxon>
        <taxon>Cyclobacteriaceae</taxon>
        <taxon>Nitritalea</taxon>
    </lineage>
</organism>
<dbReference type="GO" id="GO:0018169">
    <property type="term" value="F:ribosomal S6-glutamic acid ligase activity"/>
    <property type="evidence" value="ECO:0007669"/>
    <property type="project" value="TreeGrafter"/>
</dbReference>
<dbReference type="EMBL" id="AJYA01000015">
    <property type="protein sequence ID" value="EIM77264.1"/>
    <property type="molecule type" value="Genomic_DNA"/>
</dbReference>
<comment type="caution">
    <text evidence="1">The sequence shown here is derived from an EMBL/GenBank/DDBJ whole genome shotgun (WGS) entry which is preliminary data.</text>
</comment>
<dbReference type="InterPro" id="IPR013815">
    <property type="entry name" value="ATP_grasp_subdomain_1"/>
</dbReference>
<evidence type="ECO:0000313" key="1">
    <source>
        <dbReference type="EMBL" id="EIM77264.1"/>
    </source>
</evidence>
<evidence type="ECO:0008006" key="3">
    <source>
        <dbReference type="Google" id="ProtNLM"/>
    </source>
</evidence>
<dbReference type="STRING" id="1189621.A3SI_06744"/>
<dbReference type="GO" id="GO:0005737">
    <property type="term" value="C:cytoplasm"/>
    <property type="evidence" value="ECO:0007669"/>
    <property type="project" value="TreeGrafter"/>
</dbReference>
<dbReference type="PANTHER" id="PTHR21621:SF0">
    <property type="entry name" value="BETA-CITRYLGLUTAMATE SYNTHASE B-RELATED"/>
    <property type="match status" value="1"/>
</dbReference>
<dbReference type="PANTHER" id="PTHR21621">
    <property type="entry name" value="RIBOSOMAL PROTEIN S6 MODIFICATION PROTEIN"/>
    <property type="match status" value="1"/>
</dbReference>
<reference evidence="1 2" key="1">
    <citation type="submission" date="2012-05" db="EMBL/GenBank/DDBJ databases">
        <title>Genome sequence of Nitritalea halalkaliphila LW7.</title>
        <authorList>
            <person name="Jangir P.K."/>
            <person name="Singh A."/>
            <person name="Shivaji S."/>
            <person name="Sharma R."/>
        </authorList>
    </citation>
    <scope>NUCLEOTIDE SEQUENCE [LARGE SCALE GENOMIC DNA]</scope>
    <source>
        <strain evidence="1 2">LW7</strain>
    </source>
</reference>
<dbReference type="AlphaFoldDB" id="I5C612"/>
<dbReference type="Gene3D" id="3.30.470.20">
    <property type="entry name" value="ATP-grasp fold, B domain"/>
    <property type="match status" value="1"/>
</dbReference>
<keyword evidence="2" id="KW-1185">Reference proteome</keyword>
<sequence length="318" mass="36739">MNCHANDLISQLDGCSALMWHFSHENHTDNIIAKQIMFALEHTGFIVFPDFRTMWHFDDKAGQKYLFESIQAPYAKSYVFLEKEEALKWASETKFPKVFKLRGGASSKNVRLLETREQAARMIHKAFSKGFSKYDGLGSLRERWYKYRKGKSDFFDVFKGVVRLIYPPAFARLGGHESGYVLFQEFLPENDSDTRIIVIGSKAFGLKRYVRDNDFRASGSGDFAWDRSLFDERCIQISFDLCKKLNLQIGAFDFVFDAQNNPLVIELSYGFVSEVYDPCPGYWDESLTWHEGTTTKEDFMVEVVLEKVKRDGLLNSSN</sequence>
<dbReference type="GO" id="GO:0009432">
    <property type="term" value="P:SOS response"/>
    <property type="evidence" value="ECO:0007669"/>
    <property type="project" value="TreeGrafter"/>
</dbReference>
<accession>I5C612</accession>
<dbReference type="Proteomes" id="UP000005551">
    <property type="component" value="Unassembled WGS sequence"/>
</dbReference>
<name>I5C612_9BACT</name>
<dbReference type="SUPFAM" id="SSF56059">
    <property type="entry name" value="Glutathione synthetase ATP-binding domain-like"/>
    <property type="match status" value="1"/>
</dbReference>
<proteinExistence type="predicted"/>
<gene>
    <name evidence="1" type="ORF">A3SI_06744</name>
</gene>
<dbReference type="GO" id="GO:0005524">
    <property type="term" value="F:ATP binding"/>
    <property type="evidence" value="ECO:0007669"/>
    <property type="project" value="InterPro"/>
</dbReference>
<dbReference type="PATRIC" id="fig|1189621.3.peg.1407"/>